<evidence type="ECO:0000256" key="1">
    <source>
        <dbReference type="ARBA" id="ARBA00004651"/>
    </source>
</evidence>
<evidence type="ECO:0000256" key="2">
    <source>
        <dbReference type="ARBA" id="ARBA00006433"/>
    </source>
</evidence>
<reference evidence="12 13" key="1">
    <citation type="submission" date="2019-04" db="EMBL/GenBank/DDBJ databases">
        <title>Rhodococcus oryzae sp. nov., a novel actinomycete isolated from rhizosphere soil of rice (Oryza sativa L.).</title>
        <authorList>
            <person name="Li C."/>
        </authorList>
    </citation>
    <scope>NUCLEOTIDE SEQUENCE [LARGE SCALE GENOMIC DNA]</scope>
    <source>
        <strain evidence="12 13">NEAU-CX67</strain>
    </source>
</reference>
<dbReference type="PRINTS" id="PR00758">
    <property type="entry name" value="ARSENICPUMP"/>
</dbReference>
<feature type="transmembrane region" description="Helical" evidence="10">
    <location>
        <begin position="178"/>
        <end position="196"/>
    </location>
</feature>
<keyword evidence="6 10" id="KW-0812">Transmembrane</keyword>
<feature type="transmembrane region" description="Helical" evidence="10">
    <location>
        <begin position="96"/>
        <end position="124"/>
    </location>
</feature>
<evidence type="ECO:0000259" key="11">
    <source>
        <dbReference type="Pfam" id="PF03600"/>
    </source>
</evidence>
<evidence type="ECO:0000313" key="12">
    <source>
        <dbReference type="EMBL" id="TJZ77818.1"/>
    </source>
</evidence>
<evidence type="ECO:0000256" key="3">
    <source>
        <dbReference type="ARBA" id="ARBA00009843"/>
    </source>
</evidence>
<keyword evidence="4" id="KW-0813">Transport</keyword>
<comment type="similarity">
    <text evidence="3">Belongs to the CitM (TC 2.A.11) transporter family.</text>
</comment>
<keyword evidence="8 10" id="KW-1133">Transmembrane helix</keyword>
<evidence type="ECO:0000313" key="13">
    <source>
        <dbReference type="Proteomes" id="UP000305109"/>
    </source>
</evidence>
<gene>
    <name evidence="12" type="ORF">FCG67_12135</name>
</gene>
<dbReference type="Pfam" id="PF03600">
    <property type="entry name" value="CitMHS"/>
    <property type="match status" value="1"/>
</dbReference>
<feature type="transmembrane region" description="Helical" evidence="10">
    <location>
        <begin position="270"/>
        <end position="291"/>
    </location>
</feature>
<evidence type="ECO:0000256" key="6">
    <source>
        <dbReference type="ARBA" id="ARBA00022692"/>
    </source>
</evidence>
<feature type="transmembrane region" description="Helical" evidence="10">
    <location>
        <begin position="391"/>
        <end position="413"/>
    </location>
</feature>
<dbReference type="EMBL" id="SUMD01000005">
    <property type="protein sequence ID" value="TJZ77818.1"/>
    <property type="molecule type" value="Genomic_DNA"/>
</dbReference>
<feature type="transmembrane region" description="Helical" evidence="10">
    <location>
        <begin position="225"/>
        <end position="258"/>
    </location>
</feature>
<protein>
    <submittedName>
        <fullName evidence="12">Arsenic transporter</fullName>
    </submittedName>
</protein>
<evidence type="ECO:0000256" key="7">
    <source>
        <dbReference type="ARBA" id="ARBA00022849"/>
    </source>
</evidence>
<proteinExistence type="inferred from homology"/>
<sequence>MVWLVGALVALVLAAAILRPHGLPEVAVAAPAAVIVVAVGAVTPAQALEEVRTLGPTVAFLAAILVLAHLADASGVFTWTASVLRRDSRGRPKRLLGLAFTACAVTTAVLSLDATVVLLTPAIVATATRMGVSARPVNYAAAHLANSASTLLPVSNLTNLLAFSATGLGFLHFTSLMALPWLVAIAVEFVVFRLFFARDLAAPPEPAPTPMPTSTRILPPPRWALAVLGLTLLGFALSGLVGVAPAWIAVAGAVLLGVPALKEGRTRPRSMLAAADPYFAVFVLALGILVAPLIDGEVGDWVGGLLPHTESFTALLLTASVAALAANLVNNLPATLLMIGALGPGAPTGLLLAMLIGVNLGPNLTYTGSLATLLWRRVATRCGQPPTLGTFTALGVISTPLTIVGAVAALWLAL</sequence>
<evidence type="ECO:0000256" key="4">
    <source>
        <dbReference type="ARBA" id="ARBA00022448"/>
    </source>
</evidence>
<evidence type="ECO:0000256" key="5">
    <source>
        <dbReference type="ARBA" id="ARBA00022475"/>
    </source>
</evidence>
<name>A0ABY2RJG0_9NOCA</name>
<evidence type="ECO:0000256" key="8">
    <source>
        <dbReference type="ARBA" id="ARBA00022989"/>
    </source>
</evidence>
<comment type="subcellular location">
    <subcellularLocation>
        <location evidence="1">Cell membrane</location>
        <topology evidence="1">Multi-pass membrane protein</topology>
    </subcellularLocation>
</comment>
<evidence type="ECO:0000256" key="9">
    <source>
        <dbReference type="ARBA" id="ARBA00023136"/>
    </source>
</evidence>
<dbReference type="PANTHER" id="PTHR43302:SF5">
    <property type="entry name" value="TRANSPORTER ARSB-RELATED"/>
    <property type="match status" value="1"/>
</dbReference>
<evidence type="ECO:0000256" key="10">
    <source>
        <dbReference type="SAM" id="Phobius"/>
    </source>
</evidence>
<keyword evidence="9 10" id="KW-0472">Membrane</keyword>
<feature type="domain" description="Citrate transporter-like" evidence="11">
    <location>
        <begin position="17"/>
        <end position="355"/>
    </location>
</feature>
<comment type="similarity">
    <text evidence="2">Belongs to the ArsB family.</text>
</comment>
<comment type="caution">
    <text evidence="12">The sequence shown here is derived from an EMBL/GenBank/DDBJ whole genome shotgun (WGS) entry which is preliminary data.</text>
</comment>
<dbReference type="Proteomes" id="UP000305109">
    <property type="component" value="Unassembled WGS sequence"/>
</dbReference>
<dbReference type="RefSeq" id="WP_136910052.1">
    <property type="nucleotide sequence ID" value="NZ_SUMD01000005.1"/>
</dbReference>
<organism evidence="12 13">
    <name type="scientific">Rhodococcus oryzae</name>
    <dbReference type="NCBI Taxonomy" id="2571143"/>
    <lineage>
        <taxon>Bacteria</taxon>
        <taxon>Bacillati</taxon>
        <taxon>Actinomycetota</taxon>
        <taxon>Actinomycetes</taxon>
        <taxon>Mycobacteriales</taxon>
        <taxon>Nocardiaceae</taxon>
        <taxon>Rhodococcus</taxon>
    </lineage>
</organism>
<feature type="transmembrane region" description="Helical" evidence="10">
    <location>
        <begin position="58"/>
        <end position="84"/>
    </location>
</feature>
<keyword evidence="5" id="KW-1003">Cell membrane</keyword>
<feature type="transmembrane region" description="Helical" evidence="10">
    <location>
        <begin position="336"/>
        <end position="358"/>
    </location>
</feature>
<feature type="transmembrane region" description="Helical" evidence="10">
    <location>
        <begin position="311"/>
        <end position="329"/>
    </location>
</feature>
<dbReference type="PANTHER" id="PTHR43302">
    <property type="entry name" value="TRANSPORTER ARSB-RELATED"/>
    <property type="match status" value="1"/>
</dbReference>
<dbReference type="InterPro" id="IPR004680">
    <property type="entry name" value="Cit_transptr-like_dom"/>
</dbReference>
<dbReference type="InterPro" id="IPR000802">
    <property type="entry name" value="Arsenical_pump_ArsB"/>
</dbReference>
<keyword evidence="7" id="KW-0059">Arsenical resistance</keyword>
<accession>A0ABY2RJG0</accession>
<keyword evidence="13" id="KW-1185">Reference proteome</keyword>